<evidence type="ECO:0000313" key="8">
    <source>
        <dbReference type="Proteomes" id="UP000789739"/>
    </source>
</evidence>
<dbReference type="InterPro" id="IPR007187">
    <property type="entry name" value="Nucleoporin_Nup133/Nup155_C"/>
</dbReference>
<evidence type="ECO:0000256" key="4">
    <source>
        <dbReference type="ARBA" id="ARBA00023242"/>
    </source>
</evidence>
<accession>A0A9N9FBT7</accession>
<dbReference type="GO" id="GO:0006405">
    <property type="term" value="P:RNA export from nucleus"/>
    <property type="evidence" value="ECO:0007669"/>
    <property type="project" value="TreeGrafter"/>
</dbReference>
<keyword evidence="4" id="KW-0539">Nucleus</keyword>
<sequence>MAAPPVPPQSQVILDLTKKRFRDDDALKIRLLSTVDQSQPISNPCDPRPEERYLEYPYLYKQEKIILMPDLVRQALFSILYYLASTVRHALWGVFSLLNFVYFVVDNKVFLWEYERANDNDAIAYIDVPERSVTNVQLVKARPNYWIDAIQYIMTVVTEEKIHICGISRENKKTAIYNSPSEVYHSPTTLAVNMIVGSDNGRIFLIAQSDLYELIYQEEGWFRPRISLVNLRSSSILPNWSIFRSGAAVKYLAIDNTRRTLFVLLEDNTVEMYFLGQDGNSFISKGRFDQSSRERIKVKRRISDNNLMVTDPGNFISIHAVSKTESAQYCLVAVSESGHRWYFSCTNNSPYASYLYPQPVDSRIREPDSITFAHILSPPPTDTPSTTTGRLSTKFQLARYYHGLFFAKRIDGDQTTIIQTAPNFGAIYEQLDRNQVDRGSVRHYELFCISTLGPARNLYEITEKYSPLCDPNKNDAYFNELISQFANPKRSFVLLTEKSVTIWTKMRPVDFLSIFLERFEQDSNTTELDKFRQNYGDVETSAMCFYIASPASRNLLMQLRVSPARPPFTLPANPNFPTGPRVLYEGVCLYLARTLRPVWKEKIVKPSPTDTNPNRMDTNIPREVLDEITPKILKTRLFLETYPDFGIFPQGGDRTLQQSPDSLIPPYELLVKCADTIQFVRLMIDYNLPEILASLSVRSRKAIAESTYEELVTNNIARKNWQELVLAIIKRENGPHVDTLSRALETYCKTFCNAADVQIFRAYEELQNAKVVDGSTAPNSLSKALGLFCEGIENMTFGTLESICTEFQQLGYHSEAITLALSGANKLDVSHRQPYYDLVINIMRDADVFSDRPTYYDNQQRDVVLDTALTDATNLNDKGFIFTVYDEFFRAGTIRRLFELPYPYLDEYFQHNITPDEVGLIKQELYCDYCTIRNNPAKAAEIRYNLAHSMDFNINLDKRLEYLSRCVADARSAQITTDTREMVERLRMYEDALRVAHVQHEIKLELEARGIRADELDQNLIDRQQLFEDYAEKYNLHEIKLSLFSASARPHMLDVANVWREIIDNCPSFDAAAEVVIRLGRKFAPRDLYVFPIVSIAYYLISYCNFQGYPPRGSLVRVLLMANATFHDIYDALDHLINEKPLPLHERDATIFMLGELAELLTQWIQSGQLMYHDVNRILNSYSRYLLAAQSLSNGPATGPLANEFADIEIKLRSLS</sequence>
<feature type="domain" description="Nucleoporin Nup133/Nup155-like C-terminal" evidence="5">
    <location>
        <begin position="583"/>
        <end position="1190"/>
    </location>
</feature>
<comment type="similarity">
    <text evidence="2">Belongs to the non-repetitive/WGA-negative nucleoporin family.</text>
</comment>
<dbReference type="OrthoDB" id="338970at2759"/>
<reference evidence="7" key="1">
    <citation type="submission" date="2021-06" db="EMBL/GenBank/DDBJ databases">
        <authorList>
            <person name="Kallberg Y."/>
            <person name="Tangrot J."/>
            <person name="Rosling A."/>
        </authorList>
    </citation>
    <scope>NUCLEOTIDE SEQUENCE</scope>
    <source>
        <strain evidence="7">BR232B</strain>
    </source>
</reference>
<protein>
    <submittedName>
        <fullName evidence="7">9352_t:CDS:1</fullName>
    </submittedName>
</protein>
<evidence type="ECO:0000313" key="7">
    <source>
        <dbReference type="EMBL" id="CAG8524591.1"/>
    </source>
</evidence>
<evidence type="ECO:0000259" key="6">
    <source>
        <dbReference type="Pfam" id="PF08801"/>
    </source>
</evidence>
<dbReference type="EMBL" id="CAJVPI010000358">
    <property type="protein sequence ID" value="CAG8524591.1"/>
    <property type="molecule type" value="Genomic_DNA"/>
</dbReference>
<dbReference type="Gene3D" id="1.20.120.1880">
    <property type="entry name" value="Nucleoporin, helical C-terminal domain"/>
    <property type="match status" value="1"/>
</dbReference>
<dbReference type="Gene3D" id="1.25.40.450">
    <property type="entry name" value="Nucleoporin, helical domain, N-terminal subdomain"/>
    <property type="match status" value="1"/>
</dbReference>
<keyword evidence="3" id="KW-0813">Transport</keyword>
<keyword evidence="8" id="KW-1185">Reference proteome</keyword>
<dbReference type="AlphaFoldDB" id="A0A9N9FBT7"/>
<dbReference type="GO" id="GO:0006606">
    <property type="term" value="P:protein import into nucleus"/>
    <property type="evidence" value="ECO:0007669"/>
    <property type="project" value="TreeGrafter"/>
</dbReference>
<organism evidence="7 8">
    <name type="scientific">Paraglomus brasilianum</name>
    <dbReference type="NCBI Taxonomy" id="144538"/>
    <lineage>
        <taxon>Eukaryota</taxon>
        <taxon>Fungi</taxon>
        <taxon>Fungi incertae sedis</taxon>
        <taxon>Mucoromycota</taxon>
        <taxon>Glomeromycotina</taxon>
        <taxon>Glomeromycetes</taxon>
        <taxon>Paraglomerales</taxon>
        <taxon>Paraglomeraceae</taxon>
        <taxon>Paraglomus</taxon>
    </lineage>
</organism>
<gene>
    <name evidence="7" type="ORF">PBRASI_LOCUS3804</name>
</gene>
<feature type="domain" description="Nucleoporin Nup133/Nup155-like N-terminal" evidence="6">
    <location>
        <begin position="90"/>
        <end position="500"/>
    </location>
</feature>
<dbReference type="InterPro" id="IPR042533">
    <property type="entry name" value="Nucleoporin_Nup155_C_1"/>
</dbReference>
<dbReference type="InterPro" id="IPR004870">
    <property type="entry name" value="Nucleoporin_Nup155"/>
</dbReference>
<dbReference type="GO" id="GO:0017056">
    <property type="term" value="F:structural constituent of nuclear pore"/>
    <property type="evidence" value="ECO:0007669"/>
    <property type="project" value="InterPro"/>
</dbReference>
<evidence type="ECO:0000256" key="1">
    <source>
        <dbReference type="ARBA" id="ARBA00004123"/>
    </source>
</evidence>
<dbReference type="InterPro" id="IPR014908">
    <property type="entry name" value="Nucleoporin_Nup133/Nup155_N"/>
</dbReference>
<comment type="subcellular location">
    <subcellularLocation>
        <location evidence="1">Nucleus</location>
    </subcellularLocation>
</comment>
<dbReference type="GO" id="GO:0036228">
    <property type="term" value="P:protein localization to nuclear inner membrane"/>
    <property type="evidence" value="ECO:0007669"/>
    <property type="project" value="TreeGrafter"/>
</dbReference>
<dbReference type="GO" id="GO:0044611">
    <property type="term" value="C:nuclear pore inner ring"/>
    <property type="evidence" value="ECO:0007669"/>
    <property type="project" value="TreeGrafter"/>
</dbReference>
<evidence type="ECO:0000256" key="3">
    <source>
        <dbReference type="ARBA" id="ARBA00022448"/>
    </source>
</evidence>
<dbReference type="Gene3D" id="1.25.40.440">
    <property type="entry name" value="Nucleoporin, helical domain, central subdomain"/>
    <property type="match status" value="1"/>
</dbReference>
<dbReference type="Pfam" id="PF03177">
    <property type="entry name" value="Nucleoporin_C"/>
    <property type="match status" value="1"/>
</dbReference>
<dbReference type="InterPro" id="IPR042538">
    <property type="entry name" value="Nucleoporin_Nup155_C_3"/>
</dbReference>
<dbReference type="Proteomes" id="UP000789739">
    <property type="component" value="Unassembled WGS sequence"/>
</dbReference>
<dbReference type="PANTHER" id="PTHR10350:SF6">
    <property type="entry name" value="NUCLEAR PORE COMPLEX PROTEIN NUP155"/>
    <property type="match status" value="1"/>
</dbReference>
<dbReference type="InterPro" id="IPR042537">
    <property type="entry name" value="Nucleoporin_Nup155_C_2"/>
</dbReference>
<dbReference type="GO" id="GO:0000972">
    <property type="term" value="P:transcription-dependent tethering of RNA polymerase II gene DNA at nuclear periphery"/>
    <property type="evidence" value="ECO:0007669"/>
    <property type="project" value="TreeGrafter"/>
</dbReference>
<evidence type="ECO:0000256" key="2">
    <source>
        <dbReference type="ARBA" id="ARBA00007373"/>
    </source>
</evidence>
<dbReference type="Gene3D" id="1.20.58.1780">
    <property type="match status" value="1"/>
</dbReference>
<comment type="caution">
    <text evidence="7">The sequence shown here is derived from an EMBL/GenBank/DDBJ whole genome shotgun (WGS) entry which is preliminary data.</text>
</comment>
<dbReference type="Pfam" id="PF08801">
    <property type="entry name" value="Nucleoporin_N"/>
    <property type="match status" value="1"/>
</dbReference>
<dbReference type="PANTHER" id="PTHR10350">
    <property type="entry name" value="NUCLEAR PORE COMPLEX PROTEIN NUP155"/>
    <property type="match status" value="1"/>
</dbReference>
<proteinExistence type="inferred from homology"/>
<evidence type="ECO:0000259" key="5">
    <source>
        <dbReference type="Pfam" id="PF03177"/>
    </source>
</evidence>
<name>A0A9N9FBT7_9GLOM</name>